<dbReference type="InterPro" id="IPR011249">
    <property type="entry name" value="Metalloenz_LuxS/M16"/>
</dbReference>
<reference evidence="10 12" key="1">
    <citation type="submission" date="2023-03" db="EMBL/GenBank/DDBJ databases">
        <authorList>
            <person name="Shen W."/>
            <person name="Cai J."/>
        </authorList>
    </citation>
    <scope>NUCLEOTIDE SEQUENCE</scope>
    <source>
        <strain evidence="10">P55-2</strain>
        <strain evidence="9 12">P72-2</strain>
    </source>
</reference>
<evidence type="ECO:0000259" key="8">
    <source>
        <dbReference type="Pfam" id="PF05193"/>
    </source>
</evidence>
<evidence type="ECO:0000259" key="7">
    <source>
        <dbReference type="Pfam" id="PF00675"/>
    </source>
</evidence>
<evidence type="ECO:0000256" key="1">
    <source>
        <dbReference type="ARBA" id="ARBA00007261"/>
    </source>
</evidence>
<dbReference type="SUPFAM" id="SSF63411">
    <property type="entry name" value="LuxS/MPP-like metallohydrolase"/>
    <property type="match status" value="2"/>
</dbReference>
<dbReference type="Proteomes" id="UP001245561">
    <property type="component" value="Unassembled WGS sequence"/>
</dbReference>
<dbReference type="Pfam" id="PF05193">
    <property type="entry name" value="Peptidase_M16_C"/>
    <property type="match status" value="1"/>
</dbReference>
<dbReference type="GO" id="GO:0046872">
    <property type="term" value="F:metal ion binding"/>
    <property type="evidence" value="ECO:0007669"/>
    <property type="project" value="UniProtKB-KW"/>
</dbReference>
<accession>A0AAW8TM04</accession>
<keyword evidence="12" id="KW-1185">Reference proteome</keyword>
<dbReference type="InterPro" id="IPR007863">
    <property type="entry name" value="Peptidase_M16_C"/>
</dbReference>
<dbReference type="InterPro" id="IPR011765">
    <property type="entry name" value="Pept_M16_N"/>
</dbReference>
<evidence type="ECO:0000256" key="5">
    <source>
        <dbReference type="ARBA" id="ARBA00022833"/>
    </source>
</evidence>
<keyword evidence="3" id="KW-0479">Metal-binding</keyword>
<dbReference type="GO" id="GO:0008237">
    <property type="term" value="F:metallopeptidase activity"/>
    <property type="evidence" value="ECO:0007669"/>
    <property type="project" value="UniProtKB-KW"/>
</dbReference>
<comment type="similarity">
    <text evidence="1">Belongs to the peptidase M16 family.</text>
</comment>
<evidence type="ECO:0000256" key="3">
    <source>
        <dbReference type="ARBA" id="ARBA00022723"/>
    </source>
</evidence>
<feature type="domain" description="Peptidase M16 N-terminal" evidence="7">
    <location>
        <begin position="63"/>
        <end position="175"/>
    </location>
</feature>
<evidence type="ECO:0000313" key="12">
    <source>
        <dbReference type="Proteomes" id="UP001256547"/>
    </source>
</evidence>
<dbReference type="Gene3D" id="3.30.830.10">
    <property type="entry name" value="Metalloenzyme, LuxS/M16 peptidase-like"/>
    <property type="match status" value="2"/>
</dbReference>
<gene>
    <name evidence="10" type="ORF">P7D36_06050</name>
    <name evidence="9" type="ORF">P7D39_11380</name>
</gene>
<feature type="domain" description="Peptidase M16 C-terminal" evidence="8">
    <location>
        <begin position="181"/>
        <end position="364"/>
    </location>
</feature>
<dbReference type="NCBIfam" id="NF047421">
    <property type="entry name" value="YfmH_fam"/>
    <property type="match status" value="1"/>
</dbReference>
<evidence type="ECO:0000256" key="4">
    <source>
        <dbReference type="ARBA" id="ARBA00022801"/>
    </source>
</evidence>
<sequence length="436" mass="50141">MDKVTYQKINETLYKEILPNGLTVYLLPKAGYHKTYGLFSTNYGSIDNEFIPRGGTDYVKVPDGIAHFLEHKMFEKEDGDVFQKFGEQGASANAFTSFTRTSYLFSTTDQLELNLATLIDFVQAPYFTEESVQKEQGIIGQEIQMYQDDPSWQQFFAILKNMYPKHPLHIDIAGTIDSIADITVEDLYTCYNTFYHPSNMTLFVVGKLEPETLMAFIRENQAAKTFDIPEPIQRRFPEETSDEIVKFSKEQMSITVPKAIIGIKGLAELPQDDKQRLIFKISMDLLFQLLLGPTSKNYLHMYNEGLLDDSFGFEFSLDRSFYFADFGGDSEKPERLAERLTEILLQFANDPEVNEKNLALLKKKMLGKYFQSLNSLEYVANQFTQSLFGEWTLFDMPEIIQEIKLTDILAAGELFIHEEAFTRFYMEKDTHTAASN</sequence>
<organism evidence="10 11">
    <name type="scientific">Enterococcus dongliensis</name>
    <dbReference type="NCBI Taxonomy" id="2559925"/>
    <lineage>
        <taxon>Bacteria</taxon>
        <taxon>Bacillati</taxon>
        <taxon>Bacillota</taxon>
        <taxon>Bacilli</taxon>
        <taxon>Lactobacillales</taxon>
        <taxon>Enterococcaceae</taxon>
        <taxon>Enterococcus</taxon>
    </lineage>
</organism>
<dbReference type="GO" id="GO:0006508">
    <property type="term" value="P:proteolysis"/>
    <property type="evidence" value="ECO:0007669"/>
    <property type="project" value="UniProtKB-KW"/>
</dbReference>
<dbReference type="EMBL" id="JARPYT010000006">
    <property type="protein sequence ID" value="MDT2637075.1"/>
    <property type="molecule type" value="Genomic_DNA"/>
</dbReference>
<dbReference type="EMBL" id="JARPYR010000026">
    <property type="protein sequence ID" value="MDT2597605.1"/>
    <property type="molecule type" value="Genomic_DNA"/>
</dbReference>
<evidence type="ECO:0000313" key="9">
    <source>
        <dbReference type="EMBL" id="MDT2597605.1"/>
    </source>
</evidence>
<evidence type="ECO:0000256" key="2">
    <source>
        <dbReference type="ARBA" id="ARBA00022670"/>
    </source>
</evidence>
<dbReference type="PANTHER" id="PTHR43690:SF18">
    <property type="entry name" value="INSULIN-DEGRADING ENZYME-RELATED"/>
    <property type="match status" value="1"/>
</dbReference>
<dbReference type="PANTHER" id="PTHR43690">
    <property type="entry name" value="NARDILYSIN"/>
    <property type="match status" value="1"/>
</dbReference>
<keyword evidence="4" id="KW-0378">Hydrolase</keyword>
<dbReference type="RefSeq" id="WP_137603588.1">
    <property type="nucleotide sequence ID" value="NZ_JARPYR010000026.1"/>
</dbReference>
<name>A0AAW8TM04_9ENTE</name>
<dbReference type="AlphaFoldDB" id="A0AAW8TM04"/>
<proteinExistence type="inferred from homology"/>
<keyword evidence="6" id="KW-0482">Metalloprotease</keyword>
<evidence type="ECO:0000256" key="6">
    <source>
        <dbReference type="ARBA" id="ARBA00023049"/>
    </source>
</evidence>
<comment type="caution">
    <text evidence="10">The sequence shown here is derived from an EMBL/GenBank/DDBJ whole genome shotgun (WGS) entry which is preliminary data.</text>
</comment>
<dbReference type="Proteomes" id="UP001256547">
    <property type="component" value="Unassembled WGS sequence"/>
</dbReference>
<dbReference type="Pfam" id="PF00675">
    <property type="entry name" value="Peptidase_M16"/>
    <property type="match status" value="1"/>
</dbReference>
<keyword evidence="5" id="KW-0862">Zinc</keyword>
<dbReference type="InterPro" id="IPR050626">
    <property type="entry name" value="Peptidase_M16"/>
</dbReference>
<evidence type="ECO:0000313" key="10">
    <source>
        <dbReference type="EMBL" id="MDT2637075.1"/>
    </source>
</evidence>
<evidence type="ECO:0000313" key="11">
    <source>
        <dbReference type="Proteomes" id="UP001245561"/>
    </source>
</evidence>
<protein>
    <submittedName>
        <fullName evidence="10">Pitrilysin family protein</fullName>
    </submittedName>
</protein>
<keyword evidence="2" id="KW-0645">Protease</keyword>